<dbReference type="PATRIC" id="fig|1300342.3.peg.3061"/>
<dbReference type="EMBL" id="CP015249">
    <property type="protein sequence ID" value="ANB19123.1"/>
    <property type="molecule type" value="Genomic_DNA"/>
</dbReference>
<name>A0A160DYJ6_9GAMM</name>
<evidence type="ECO:0000313" key="6">
    <source>
        <dbReference type="Proteomes" id="UP000076830"/>
    </source>
</evidence>
<gene>
    <name evidence="4" type="primary">pqqD</name>
    <name evidence="5" type="ORF">I596_3133</name>
</gene>
<dbReference type="Pfam" id="PF05402">
    <property type="entry name" value="PqqD"/>
    <property type="match status" value="1"/>
</dbReference>
<dbReference type="InterPro" id="IPR022479">
    <property type="entry name" value="PqqD_bac"/>
</dbReference>
<evidence type="ECO:0000256" key="1">
    <source>
        <dbReference type="ARBA" id="ARBA00004886"/>
    </source>
</evidence>
<evidence type="ECO:0000256" key="3">
    <source>
        <dbReference type="ARBA" id="ARBA00022905"/>
    </source>
</evidence>
<sequence length="90" mass="10247">MSTPDDAPMPRITRHYRLQWEAVQDCHVLLYPEGMVKLNRSAAEILLRCDGTRTVAAIVAELEQAFDTGGLRSEVEDFLGHARHQRWIDA</sequence>
<comment type="similarity">
    <text evidence="4">Belongs to the PqqD family.</text>
</comment>
<reference evidence="5 6" key="1">
    <citation type="submission" date="2016-04" db="EMBL/GenBank/DDBJ databases">
        <title>Complete genome sequence of Dokdonella koreensis DS-123T.</title>
        <authorList>
            <person name="Kim J.F."/>
            <person name="Lee H."/>
            <person name="Kwak M.-J."/>
        </authorList>
    </citation>
    <scope>NUCLEOTIDE SEQUENCE [LARGE SCALE GENOMIC DNA]</scope>
    <source>
        <strain evidence="5 6">DS-123</strain>
    </source>
</reference>
<dbReference type="HAMAP" id="MF_00655">
    <property type="entry name" value="PQQ_syn_PqqD"/>
    <property type="match status" value="1"/>
</dbReference>
<protein>
    <recommendedName>
        <fullName evidence="4">PqqA binding protein</fullName>
    </recommendedName>
    <alternativeName>
        <fullName evidence="4">Coenzyme PQQ synthesis protein D</fullName>
    </alternativeName>
    <alternativeName>
        <fullName evidence="4">Pyrroloquinoline quinone biosynthesis protein D</fullName>
    </alternativeName>
</protein>
<evidence type="ECO:0000256" key="2">
    <source>
        <dbReference type="ARBA" id="ARBA00011741"/>
    </source>
</evidence>
<dbReference type="Gene3D" id="1.10.10.1150">
    <property type="entry name" value="Coenzyme PQQ synthesis protein D (PqqD)"/>
    <property type="match status" value="1"/>
</dbReference>
<organism evidence="5 6">
    <name type="scientific">Dokdonella koreensis DS-123</name>
    <dbReference type="NCBI Taxonomy" id="1300342"/>
    <lineage>
        <taxon>Bacteria</taxon>
        <taxon>Pseudomonadati</taxon>
        <taxon>Pseudomonadota</taxon>
        <taxon>Gammaproteobacteria</taxon>
        <taxon>Lysobacterales</taxon>
        <taxon>Rhodanobacteraceae</taxon>
        <taxon>Dokdonella</taxon>
    </lineage>
</organism>
<accession>A0A160DYJ6</accession>
<dbReference type="InterPro" id="IPR008792">
    <property type="entry name" value="PQQD"/>
</dbReference>
<comment type="subunit">
    <text evidence="2 4">Monomer. Interacts with PqqE.</text>
</comment>
<comment type="function">
    <text evidence="4">Functions as a PqqA binding protein and presents PqqA to PqqE, in the pyrroloquinoline quinone (PQQ) biosynthetic pathway.</text>
</comment>
<dbReference type="NCBIfam" id="NF002535">
    <property type="entry name" value="PRK02079.1"/>
    <property type="match status" value="1"/>
</dbReference>
<dbReference type="KEGG" id="dko:I596_3133"/>
<dbReference type="InterPro" id="IPR041881">
    <property type="entry name" value="PqqD_sf"/>
</dbReference>
<keyword evidence="6" id="KW-1185">Reference proteome</keyword>
<dbReference type="NCBIfam" id="TIGR03859">
    <property type="entry name" value="PQQ_PqqD"/>
    <property type="match status" value="1"/>
</dbReference>
<dbReference type="STRING" id="1300342.I596_3133"/>
<dbReference type="Proteomes" id="UP000076830">
    <property type="component" value="Chromosome"/>
</dbReference>
<evidence type="ECO:0000256" key="4">
    <source>
        <dbReference type="HAMAP-Rule" id="MF_00655"/>
    </source>
</evidence>
<proteinExistence type="inferred from homology"/>
<dbReference type="UniPathway" id="UPA00539"/>
<comment type="pathway">
    <text evidence="1 4">Cofactor biosynthesis; pyrroloquinoline quinone biosynthesis.</text>
</comment>
<dbReference type="GO" id="GO:0018189">
    <property type="term" value="P:pyrroloquinoline quinone biosynthetic process"/>
    <property type="evidence" value="ECO:0007669"/>
    <property type="project" value="UniProtKB-UniRule"/>
</dbReference>
<dbReference type="GO" id="GO:0048038">
    <property type="term" value="F:quinone binding"/>
    <property type="evidence" value="ECO:0007669"/>
    <property type="project" value="InterPro"/>
</dbReference>
<dbReference type="RefSeq" id="WP_223303845.1">
    <property type="nucleotide sequence ID" value="NZ_CP015249.1"/>
</dbReference>
<dbReference type="AlphaFoldDB" id="A0A160DYJ6"/>
<evidence type="ECO:0000313" key="5">
    <source>
        <dbReference type="EMBL" id="ANB19123.1"/>
    </source>
</evidence>
<keyword evidence="3 4" id="KW-0884">PQQ biosynthesis</keyword>